<dbReference type="EMBL" id="PEMD01000335">
    <property type="protein sequence ID" value="RTH29130.1"/>
    <property type="molecule type" value="Genomic_DNA"/>
</dbReference>
<accession>A0A430S4T9</accession>
<protein>
    <submittedName>
        <fullName evidence="1">Uncharacterized protein</fullName>
    </submittedName>
</protein>
<organism evidence="1 3">
    <name type="scientific">Thermus scotoductus</name>
    <dbReference type="NCBI Taxonomy" id="37636"/>
    <lineage>
        <taxon>Bacteria</taxon>
        <taxon>Thermotogati</taxon>
        <taxon>Deinococcota</taxon>
        <taxon>Deinococci</taxon>
        <taxon>Thermales</taxon>
        <taxon>Thermaceae</taxon>
        <taxon>Thermus</taxon>
    </lineage>
</organism>
<evidence type="ECO:0000313" key="2">
    <source>
        <dbReference type="EMBL" id="RTI07654.1"/>
    </source>
</evidence>
<dbReference type="AlphaFoldDB" id="A0A430S4T9"/>
<proteinExistence type="predicted"/>
<reference evidence="2" key="1">
    <citation type="submission" date="2017-10" db="EMBL/GenBank/DDBJ databases">
        <authorList>
            <person name="Wilpiszeski R.L."/>
            <person name="Zhidan Z."/>
            <person name="House C.H."/>
        </authorList>
    </citation>
    <scope>NUCLEOTIDE SEQUENCE</scope>
    <source>
        <strain evidence="2">12_S12</strain>
    </source>
</reference>
<evidence type="ECO:0000313" key="3">
    <source>
        <dbReference type="Proteomes" id="UP000286928"/>
    </source>
</evidence>
<dbReference type="Proteomes" id="UP000287962">
    <property type="component" value="Unassembled WGS sequence"/>
</dbReference>
<name>A0A430S4T9_THESC</name>
<reference evidence="3 4" key="2">
    <citation type="journal article" date="2019" name="Extremophiles">
        <title>Biogeography of thermophiles and predominance of Thermus scotoductus in domestic water heaters.</title>
        <authorList>
            <person name="Wilpiszeski R.L."/>
            <person name="Zhang Z."/>
            <person name="House C.H."/>
        </authorList>
    </citation>
    <scope>NUCLEOTIDE SEQUENCE [LARGE SCALE GENOMIC DNA]</scope>
    <source>
        <strain evidence="2 4">12_S12</strain>
        <strain evidence="1 3">20_S20</strain>
    </source>
</reference>
<keyword evidence="4" id="KW-1185">Reference proteome</keyword>
<evidence type="ECO:0000313" key="4">
    <source>
        <dbReference type="Proteomes" id="UP000287962"/>
    </source>
</evidence>
<dbReference type="EMBL" id="PEML01000149">
    <property type="protein sequence ID" value="RTI07654.1"/>
    <property type="molecule type" value="Genomic_DNA"/>
</dbReference>
<evidence type="ECO:0000313" key="1">
    <source>
        <dbReference type="EMBL" id="RTH29130.1"/>
    </source>
</evidence>
<gene>
    <name evidence="2" type="ORF">CSW25_05805</name>
    <name evidence="1" type="ORF">CSW33_12960</name>
</gene>
<sequence length="79" mass="8507">MQFTQNAGISLSPGTYRARVFAFPLDFTLLLRPGQAAQLDPQFNISSALSQGVQVQSLGPLRVVPLPEPEVQPELGGGW</sequence>
<dbReference type="Proteomes" id="UP000286928">
    <property type="component" value="Unassembled WGS sequence"/>
</dbReference>
<comment type="caution">
    <text evidence="1">The sequence shown here is derived from an EMBL/GenBank/DDBJ whole genome shotgun (WGS) entry which is preliminary data.</text>
</comment>